<reference evidence="2 3" key="1">
    <citation type="submission" date="2018-09" db="EMBL/GenBank/DDBJ databases">
        <title>Genome sequencing of strain 2DFW10M-5.</title>
        <authorList>
            <person name="Heo J."/>
            <person name="Kim S.-J."/>
            <person name="Kwon S.-W."/>
        </authorList>
    </citation>
    <scope>NUCLEOTIDE SEQUENCE [LARGE SCALE GENOMIC DNA]</scope>
    <source>
        <strain evidence="2 3">2DFW10M-5</strain>
    </source>
</reference>
<name>A0A387BM82_9MICO</name>
<gene>
    <name evidence="2" type="ORF">D7I44_01355</name>
</gene>
<dbReference type="InterPro" id="IPR017850">
    <property type="entry name" value="Alkaline_phosphatase_core_sf"/>
</dbReference>
<dbReference type="RefSeq" id="WP_120787843.1">
    <property type="nucleotide sequence ID" value="NZ_CP032624.1"/>
</dbReference>
<dbReference type="SUPFAM" id="SSF53649">
    <property type="entry name" value="Alkaline phosphatase-like"/>
    <property type="match status" value="1"/>
</dbReference>
<keyword evidence="3" id="KW-1185">Reference proteome</keyword>
<feature type="transmembrane region" description="Helical" evidence="1">
    <location>
        <begin position="35"/>
        <end position="52"/>
    </location>
</feature>
<feature type="transmembrane region" description="Helical" evidence="1">
    <location>
        <begin position="59"/>
        <end position="82"/>
    </location>
</feature>
<feature type="transmembrane region" description="Helical" evidence="1">
    <location>
        <begin position="149"/>
        <end position="172"/>
    </location>
</feature>
<evidence type="ECO:0000313" key="2">
    <source>
        <dbReference type="EMBL" id="AYG02309.1"/>
    </source>
</evidence>
<dbReference type="AlphaFoldDB" id="A0A387BM82"/>
<keyword evidence="1" id="KW-0812">Transmembrane</keyword>
<dbReference type="Gene3D" id="3.40.720.10">
    <property type="entry name" value="Alkaline Phosphatase, subunit A"/>
    <property type="match status" value="1"/>
</dbReference>
<proteinExistence type="predicted"/>
<organism evidence="2 3">
    <name type="scientific">Gryllotalpicola protaetiae</name>
    <dbReference type="NCBI Taxonomy" id="2419771"/>
    <lineage>
        <taxon>Bacteria</taxon>
        <taxon>Bacillati</taxon>
        <taxon>Actinomycetota</taxon>
        <taxon>Actinomycetes</taxon>
        <taxon>Micrococcales</taxon>
        <taxon>Microbacteriaceae</taxon>
        <taxon>Gryllotalpicola</taxon>
    </lineage>
</organism>
<dbReference type="Proteomes" id="UP000275069">
    <property type="component" value="Chromosome"/>
</dbReference>
<accession>A0A387BM82</accession>
<dbReference type="EMBL" id="CP032624">
    <property type="protein sequence ID" value="AYG02309.1"/>
    <property type="molecule type" value="Genomic_DNA"/>
</dbReference>
<keyword evidence="1" id="KW-0472">Membrane</keyword>
<evidence type="ECO:0000313" key="3">
    <source>
        <dbReference type="Proteomes" id="UP000275069"/>
    </source>
</evidence>
<protein>
    <submittedName>
        <fullName evidence="2">Sulfatase</fullName>
    </submittedName>
</protein>
<feature type="transmembrane region" description="Helical" evidence="1">
    <location>
        <begin position="113"/>
        <end position="137"/>
    </location>
</feature>
<dbReference type="KEGG" id="gry:D7I44_01355"/>
<evidence type="ECO:0000256" key="1">
    <source>
        <dbReference type="SAM" id="Phobius"/>
    </source>
</evidence>
<keyword evidence="1" id="KW-1133">Transmembrane helix</keyword>
<dbReference type="OrthoDB" id="1376015at2"/>
<sequence length="533" mass="56159">MSRRRLRPGTAVAVALLVLIPLVPGLLAARRAAAMIALPAESIVAVIVLALLPWRAARVAVAVLFGVLVGAGLLAAAADFGFEQSLDIPFDPSDSPQLIDAFGVLRSSIGAGWAVAVLVGVVLLALTVMATLAWAGLRVAAAVRARPRPGGATLVAVAAAWGVLALVGVSIIPGRPVAASASIGAIGQAAQQAAETRTAVARLPAEITSDAYAGLPPSQLLTALRGKDVVFAFVESYGQVAVQGTGFSKGVDRTLHAGQAQLDADGYSAQSAWLTSPTFGGLSWLAHSTLQTGLWVDKQPIYSKVIRSTRFTLSDAFHNAGWKTVSDVPSDAQPWPFGTSFYHYDELLTANNVGYQGPRFGYARIPDEYTWKYFADHELAGPHQPVMAEVDLVSSHTPWAPLPQPVPWSAVGDGSIYGPQPAEGDSAEDVWRSAAGVQQAYAQSVQYSLGSLFDFLHNVDDPNLVVIALGDHQPAAIVSGAHANHDVPIGIISKDPSVMKAIASWHWQSGIRPSPTAPLERMDAFRDRFLAAF</sequence>